<dbReference type="PANTHER" id="PTHR30270">
    <property type="entry name" value="THIAMINE-MONOPHOSPHATE KINASE"/>
    <property type="match status" value="1"/>
</dbReference>
<dbReference type="EC" id="2.7.4.16" evidence="2"/>
<sequence length="323" mass="34218">MSQREFELIRRLFRERVQAADDLPVGIGDDGAVLRVEAGELVWAIDTINAGVHFPTDAPAHAVGHRVLAVNLSDLVAMGATARWALLSLSLDETPDEKWLEGFCAGFFELAERAGVVLGGGDMTRGPLAASVSLLGRAGQAVVTRRGARLGDWLLVSGTLGDARAGLDIALGDDHVINEHERSLLARYLYPEPRLGLSEPLARYATSAIDLSDGLCADLGHLLRESGVGAELALDQLPLSPALRAHAAEEAPELALAGGDDYEILCTAGPDQVEALESSAQAAGLTLQRIGRIVEQRGLQIRNAEGERVSPPTGFSHFGETDA</sequence>
<feature type="binding site" evidence="2">
    <location>
        <position position="210"/>
    </location>
    <ligand>
        <name>Mg(2+)</name>
        <dbReference type="ChEBI" id="CHEBI:18420"/>
        <label>3</label>
    </ligand>
</feature>
<evidence type="ECO:0000256" key="1">
    <source>
        <dbReference type="ARBA" id="ARBA00022977"/>
    </source>
</evidence>
<dbReference type="InterPro" id="IPR036676">
    <property type="entry name" value="PurM-like_C_sf"/>
</dbReference>
<dbReference type="InterPro" id="IPR006283">
    <property type="entry name" value="ThiL-like"/>
</dbReference>
<feature type="binding site" evidence="2">
    <location>
        <position position="46"/>
    </location>
    <ligand>
        <name>Mg(2+)</name>
        <dbReference type="ChEBI" id="CHEBI:18420"/>
        <label>2</label>
    </ligand>
</feature>
<dbReference type="Pfam" id="PF00586">
    <property type="entry name" value="AIRS"/>
    <property type="match status" value="1"/>
</dbReference>
<dbReference type="HAMAP" id="MF_02128">
    <property type="entry name" value="TMP_kinase"/>
    <property type="match status" value="1"/>
</dbReference>
<dbReference type="GO" id="GO:0000287">
    <property type="term" value="F:magnesium ion binding"/>
    <property type="evidence" value="ECO:0007669"/>
    <property type="project" value="UniProtKB-UniRule"/>
</dbReference>
<dbReference type="Proteomes" id="UP001302316">
    <property type="component" value="Unassembled WGS sequence"/>
</dbReference>
<dbReference type="InterPro" id="IPR016188">
    <property type="entry name" value="PurM-like_N"/>
</dbReference>
<dbReference type="CDD" id="cd02194">
    <property type="entry name" value="ThiL"/>
    <property type="match status" value="1"/>
</dbReference>
<dbReference type="NCBIfam" id="TIGR01379">
    <property type="entry name" value="thiL"/>
    <property type="match status" value="1"/>
</dbReference>
<comment type="caution">
    <text evidence="2">Lacks conserved residue(s) required for the propagation of feature annotation.</text>
</comment>
<dbReference type="SUPFAM" id="SSF56042">
    <property type="entry name" value="PurM C-terminal domain-like"/>
    <property type="match status" value="1"/>
</dbReference>
<feature type="binding site" evidence="2">
    <location>
        <position position="30"/>
    </location>
    <ligand>
        <name>Mg(2+)</name>
        <dbReference type="ChEBI" id="CHEBI:18420"/>
        <label>4</label>
    </ligand>
</feature>
<dbReference type="Gene3D" id="3.30.1330.10">
    <property type="entry name" value="PurM-like, N-terminal domain"/>
    <property type="match status" value="1"/>
</dbReference>
<keyword evidence="2 6" id="KW-0418">Kinase</keyword>
<organism evidence="6 7">
    <name type="scientific">Natronospira elongata</name>
    <dbReference type="NCBI Taxonomy" id="3110268"/>
    <lineage>
        <taxon>Bacteria</taxon>
        <taxon>Pseudomonadati</taxon>
        <taxon>Pseudomonadota</taxon>
        <taxon>Gammaproteobacteria</taxon>
        <taxon>Natronospirales</taxon>
        <taxon>Natronospiraceae</taxon>
        <taxon>Natronospira</taxon>
    </lineage>
</organism>
<keyword evidence="2" id="KW-0547">Nucleotide-binding</keyword>
<evidence type="ECO:0000313" key="6">
    <source>
        <dbReference type="EMBL" id="MEA5444505.1"/>
    </source>
</evidence>
<feature type="domain" description="PurM-like N-terminal" evidence="4">
    <location>
        <begin position="28"/>
        <end position="136"/>
    </location>
</feature>
<comment type="caution">
    <text evidence="6">The sequence shown here is derived from an EMBL/GenBank/DDBJ whole genome shotgun (WGS) entry which is preliminary data.</text>
</comment>
<feature type="binding site" evidence="2">
    <location>
        <position position="145"/>
    </location>
    <ligand>
        <name>ATP</name>
        <dbReference type="ChEBI" id="CHEBI:30616"/>
    </ligand>
</feature>
<comment type="miscellaneous">
    <text evidence="2">Reaction mechanism of ThiL seems to utilize a direct, inline transfer of the gamma-phosphate of ATP to TMP rather than a phosphorylated enzyme intermediate.</text>
</comment>
<evidence type="ECO:0000259" key="5">
    <source>
        <dbReference type="Pfam" id="PF02769"/>
    </source>
</evidence>
<comment type="catalytic activity">
    <reaction evidence="2">
        <text>thiamine phosphate + ATP = thiamine diphosphate + ADP</text>
        <dbReference type="Rhea" id="RHEA:15913"/>
        <dbReference type="ChEBI" id="CHEBI:30616"/>
        <dbReference type="ChEBI" id="CHEBI:37575"/>
        <dbReference type="ChEBI" id="CHEBI:58937"/>
        <dbReference type="ChEBI" id="CHEBI:456216"/>
        <dbReference type="EC" id="2.7.4.16"/>
    </reaction>
</comment>
<feature type="region of interest" description="Disordered" evidence="3">
    <location>
        <begin position="303"/>
        <end position="323"/>
    </location>
</feature>
<feature type="domain" description="PurM-like C-terminal" evidence="5">
    <location>
        <begin position="151"/>
        <end position="300"/>
    </location>
</feature>
<comment type="function">
    <text evidence="2">Catalyzes the ATP-dependent phosphorylation of thiamine-monophosphate (TMP) to form thiamine-pyrophosphate (TPP), the active form of vitamin B1.</text>
</comment>
<accession>A0AAP6JCR8</accession>
<keyword evidence="1 2" id="KW-0784">Thiamine biosynthesis</keyword>
<name>A0AAP6JCR8_9GAMM</name>
<comment type="similarity">
    <text evidence="2">Belongs to the thiamine-monophosphate kinase family.</text>
</comment>
<keyword evidence="2" id="KW-0460">Magnesium</keyword>
<feature type="binding site" evidence="2">
    <location>
        <position position="74"/>
    </location>
    <ligand>
        <name>Mg(2+)</name>
        <dbReference type="ChEBI" id="CHEBI:18420"/>
        <label>2</label>
    </ligand>
</feature>
<feature type="binding site" evidence="2">
    <location>
        <position position="213"/>
    </location>
    <ligand>
        <name>Mg(2+)</name>
        <dbReference type="ChEBI" id="CHEBI:18420"/>
        <label>5</label>
    </ligand>
</feature>
<dbReference type="InterPro" id="IPR010918">
    <property type="entry name" value="PurM-like_C_dom"/>
</dbReference>
<keyword evidence="7" id="KW-1185">Reference proteome</keyword>
<dbReference type="AlphaFoldDB" id="A0AAP6JCR8"/>
<dbReference type="PIRSF" id="PIRSF005303">
    <property type="entry name" value="Thiam_monoph_kin"/>
    <property type="match status" value="1"/>
</dbReference>
<keyword evidence="2 6" id="KW-0808">Transferase</keyword>
<dbReference type="RefSeq" id="WP_346049774.1">
    <property type="nucleotide sequence ID" value="NZ_JAYGII010000002.1"/>
</dbReference>
<dbReference type="PANTHER" id="PTHR30270:SF0">
    <property type="entry name" value="THIAMINE-MONOPHOSPHATE KINASE"/>
    <property type="match status" value="1"/>
</dbReference>
<keyword evidence="2" id="KW-0067">ATP-binding</keyword>
<dbReference type="GO" id="GO:0009030">
    <property type="term" value="F:thiamine-phosphate kinase activity"/>
    <property type="evidence" value="ECO:0007669"/>
    <property type="project" value="UniProtKB-UniRule"/>
</dbReference>
<dbReference type="GO" id="GO:0005524">
    <property type="term" value="F:ATP binding"/>
    <property type="evidence" value="ECO:0007669"/>
    <property type="project" value="UniProtKB-UniRule"/>
</dbReference>
<dbReference type="Gene3D" id="3.90.650.10">
    <property type="entry name" value="PurM-like C-terminal domain"/>
    <property type="match status" value="1"/>
</dbReference>
<dbReference type="SUPFAM" id="SSF55326">
    <property type="entry name" value="PurM N-terminal domain-like"/>
    <property type="match status" value="1"/>
</dbReference>
<protein>
    <recommendedName>
        <fullName evidence="2">Thiamine-monophosphate kinase</fullName>
        <shortName evidence="2">TMP kinase</shortName>
        <shortName evidence="2">Thiamine-phosphate kinase</shortName>
        <ecNumber evidence="2">2.7.4.16</ecNumber>
    </recommendedName>
</protein>
<feature type="binding site" evidence="2">
    <location>
        <position position="46"/>
    </location>
    <ligand>
        <name>Mg(2+)</name>
        <dbReference type="ChEBI" id="CHEBI:18420"/>
        <label>1</label>
    </ligand>
</feature>
<feature type="binding site" evidence="2">
    <location>
        <position position="315"/>
    </location>
    <ligand>
        <name>substrate</name>
    </ligand>
</feature>
<dbReference type="GO" id="GO:0009228">
    <property type="term" value="P:thiamine biosynthetic process"/>
    <property type="evidence" value="ECO:0007669"/>
    <property type="project" value="UniProtKB-KW"/>
</dbReference>
<dbReference type="Pfam" id="PF02769">
    <property type="entry name" value="AIRS_C"/>
    <property type="match status" value="1"/>
</dbReference>
<feature type="binding site" evidence="2">
    <location>
        <position position="74"/>
    </location>
    <ligand>
        <name>Mg(2+)</name>
        <dbReference type="ChEBI" id="CHEBI:18420"/>
        <label>4</label>
    </ligand>
</feature>
<proteinExistence type="inferred from homology"/>
<dbReference type="GO" id="GO:0009229">
    <property type="term" value="P:thiamine diphosphate biosynthetic process"/>
    <property type="evidence" value="ECO:0007669"/>
    <property type="project" value="UniProtKB-UniRule"/>
</dbReference>
<comment type="pathway">
    <text evidence="2">Cofactor biosynthesis; thiamine diphosphate biosynthesis; thiamine diphosphate from thiamine phosphate: step 1/1.</text>
</comment>
<feature type="binding site" evidence="2">
    <location>
        <position position="260"/>
    </location>
    <ligand>
        <name>substrate</name>
    </ligand>
</feature>
<feature type="binding site" evidence="2">
    <location>
        <begin position="121"/>
        <end position="122"/>
    </location>
    <ligand>
        <name>ATP</name>
        <dbReference type="ChEBI" id="CHEBI:30616"/>
    </ligand>
</feature>
<feature type="binding site" evidence="2">
    <location>
        <position position="30"/>
    </location>
    <ligand>
        <name>Mg(2+)</name>
        <dbReference type="ChEBI" id="CHEBI:18420"/>
        <label>3</label>
    </ligand>
</feature>
<evidence type="ECO:0000256" key="3">
    <source>
        <dbReference type="SAM" id="MobiDB-lite"/>
    </source>
</evidence>
<feature type="binding site" evidence="2">
    <location>
        <position position="53"/>
    </location>
    <ligand>
        <name>substrate</name>
    </ligand>
</feature>
<evidence type="ECO:0000256" key="2">
    <source>
        <dbReference type="HAMAP-Rule" id="MF_02128"/>
    </source>
</evidence>
<feature type="binding site" evidence="2">
    <location>
        <position position="212"/>
    </location>
    <ligand>
        <name>ATP</name>
        <dbReference type="ChEBI" id="CHEBI:30616"/>
    </ligand>
</feature>
<keyword evidence="2" id="KW-0479">Metal-binding</keyword>
<dbReference type="InterPro" id="IPR036921">
    <property type="entry name" value="PurM-like_N_sf"/>
</dbReference>
<evidence type="ECO:0000313" key="7">
    <source>
        <dbReference type="Proteomes" id="UP001302316"/>
    </source>
</evidence>
<dbReference type="EMBL" id="JAYGII010000002">
    <property type="protein sequence ID" value="MEA5444505.1"/>
    <property type="molecule type" value="Genomic_DNA"/>
</dbReference>
<reference evidence="6 7" key="1">
    <citation type="submission" date="2023-12" db="EMBL/GenBank/DDBJ databases">
        <title>Whole-genome sequencing of halo(alkali)philic microorganisms from hypersaline lakes.</title>
        <authorList>
            <person name="Sorokin D.Y."/>
            <person name="Merkel A.Y."/>
            <person name="Messina E."/>
            <person name="Yakimov M."/>
        </authorList>
    </citation>
    <scope>NUCLEOTIDE SEQUENCE [LARGE SCALE GENOMIC DNA]</scope>
    <source>
        <strain evidence="6 7">AB-CW1</strain>
    </source>
</reference>
<gene>
    <name evidence="2 6" type="primary">thiL</name>
    <name evidence="6" type="ORF">VCB98_01555</name>
</gene>
<evidence type="ECO:0000259" key="4">
    <source>
        <dbReference type="Pfam" id="PF00586"/>
    </source>
</evidence>
<feature type="binding site" evidence="2">
    <location>
        <position position="122"/>
    </location>
    <ligand>
        <name>Mg(2+)</name>
        <dbReference type="ChEBI" id="CHEBI:18420"/>
        <label>1</label>
    </ligand>
</feature>
<feature type="binding site" evidence="2">
    <location>
        <position position="74"/>
    </location>
    <ligand>
        <name>Mg(2+)</name>
        <dbReference type="ChEBI" id="CHEBI:18420"/>
        <label>3</label>
    </ligand>
</feature>